<comment type="caution">
    <text evidence="1">The sequence shown here is derived from an EMBL/GenBank/DDBJ whole genome shotgun (WGS) entry which is preliminary data.</text>
</comment>
<sequence length="68" mass="7945">MNGCAPTERARRCELSERSLQKSSLERCSDMFEEHKELAKLFLKAMTVLKPETISRRAQSVKRLDFEQ</sequence>
<dbReference type="AlphaFoldDB" id="A0A2S5A3I9"/>
<accession>A0A2S5A3I9</accession>
<name>A0A2S5A3I9_9SPHI</name>
<evidence type="ECO:0000313" key="2">
    <source>
        <dbReference type="Proteomes" id="UP000236893"/>
    </source>
</evidence>
<organism evidence="1 2">
    <name type="scientific">Solitalea longa</name>
    <dbReference type="NCBI Taxonomy" id="2079460"/>
    <lineage>
        <taxon>Bacteria</taxon>
        <taxon>Pseudomonadati</taxon>
        <taxon>Bacteroidota</taxon>
        <taxon>Sphingobacteriia</taxon>
        <taxon>Sphingobacteriales</taxon>
        <taxon>Sphingobacteriaceae</taxon>
        <taxon>Solitalea</taxon>
    </lineage>
</organism>
<proteinExistence type="predicted"/>
<gene>
    <name evidence="1" type="ORF">C3K47_08775</name>
</gene>
<reference evidence="1 2" key="1">
    <citation type="submission" date="2018-01" db="EMBL/GenBank/DDBJ databases">
        <authorList>
            <person name="Gaut B.S."/>
            <person name="Morton B.R."/>
            <person name="Clegg M.T."/>
            <person name="Duvall M.R."/>
        </authorList>
    </citation>
    <scope>NUCLEOTIDE SEQUENCE [LARGE SCALE GENOMIC DNA]</scope>
    <source>
        <strain evidence="1 2">HR-AV</strain>
    </source>
</reference>
<dbReference type="EMBL" id="PQVF01000005">
    <property type="protein sequence ID" value="POY37141.1"/>
    <property type="molecule type" value="Genomic_DNA"/>
</dbReference>
<keyword evidence="2" id="KW-1185">Reference proteome</keyword>
<evidence type="ECO:0000313" key="1">
    <source>
        <dbReference type="EMBL" id="POY37141.1"/>
    </source>
</evidence>
<dbReference type="Proteomes" id="UP000236893">
    <property type="component" value="Unassembled WGS sequence"/>
</dbReference>
<protein>
    <submittedName>
        <fullName evidence="1">Uncharacterized protein</fullName>
    </submittedName>
</protein>